<dbReference type="Proteomes" id="UP000007305">
    <property type="component" value="Chromosome 8"/>
</dbReference>
<evidence type="ECO:0000313" key="5">
    <source>
        <dbReference type="Proteomes" id="UP000007305"/>
    </source>
</evidence>
<dbReference type="EnsemblPlants" id="Zm00001eb332490_T001">
    <property type="protein sequence ID" value="Zm00001eb332490_P001"/>
    <property type="gene ID" value="Zm00001eb332490"/>
</dbReference>
<feature type="transmembrane region" description="Helical" evidence="2">
    <location>
        <begin position="53"/>
        <end position="79"/>
    </location>
</feature>
<dbReference type="PaxDb" id="4577-AC187818.3_FGP004"/>
<proteinExistence type="predicted"/>
<keyword evidence="2" id="KW-0812">Transmembrane</keyword>
<organism evidence="3">
    <name type="scientific">Zea mays</name>
    <name type="common">Maize</name>
    <dbReference type="NCBI Taxonomy" id="4577"/>
    <lineage>
        <taxon>Eukaryota</taxon>
        <taxon>Viridiplantae</taxon>
        <taxon>Streptophyta</taxon>
        <taxon>Embryophyta</taxon>
        <taxon>Tracheophyta</taxon>
        <taxon>Spermatophyta</taxon>
        <taxon>Magnoliopsida</taxon>
        <taxon>Liliopsida</taxon>
        <taxon>Poales</taxon>
        <taxon>Poaceae</taxon>
        <taxon>PACMAD clade</taxon>
        <taxon>Panicoideae</taxon>
        <taxon>Andropogonodae</taxon>
        <taxon>Andropogoneae</taxon>
        <taxon>Tripsacinae</taxon>
        <taxon>Zea</taxon>
    </lineage>
</organism>
<evidence type="ECO:0000313" key="3">
    <source>
        <dbReference type="EMBL" id="AQK89202.1"/>
    </source>
</evidence>
<feature type="region of interest" description="Disordered" evidence="1">
    <location>
        <begin position="1"/>
        <end position="36"/>
    </location>
</feature>
<dbReference type="AlphaFoldDB" id="K7VNI9"/>
<feature type="compositionally biased region" description="Basic residues" evidence="1">
    <location>
        <begin position="10"/>
        <end position="36"/>
    </location>
</feature>
<dbReference type="EMBL" id="CM000784">
    <property type="protein sequence ID" value="AQK89202.1"/>
    <property type="molecule type" value="Genomic_DNA"/>
</dbReference>
<sequence length="138" mass="15165">MTITSSKWPHSLRSKPTCHRARGRPRTGKRSQARGARHRPCFGVHLLPLPLQAAALAVILFAIVSALLLLVLVLAVCAFRHHRGNCYHILSLDHVPSSLPLSVRLLPADIRRLLSFAFPSTCGCTDDETVIDSPSYPV</sequence>
<reference evidence="4" key="3">
    <citation type="submission" date="2019-07" db="EMBL/GenBank/DDBJ databases">
        <authorList>
            <person name="Seetharam A."/>
            <person name="Woodhouse M."/>
            <person name="Cannon E."/>
        </authorList>
    </citation>
    <scope>NUCLEOTIDE SEQUENCE [LARGE SCALE GENOMIC DNA]</scope>
    <source>
        <strain evidence="4">cv. B73</strain>
    </source>
</reference>
<reference evidence="5" key="1">
    <citation type="journal article" date="2009" name="Science">
        <title>The B73 maize genome: complexity, diversity, and dynamics.</title>
        <authorList>
            <person name="Schnable P.S."/>
            <person name="Ware D."/>
            <person name="Fulton R.S."/>
            <person name="Stein J.C."/>
            <person name="Wei F."/>
            <person name="Pasternak S."/>
            <person name="Liang C."/>
            <person name="Zhang J."/>
            <person name="Fulton L."/>
            <person name="Graves T.A."/>
            <person name="Minx P."/>
            <person name="Reily A.D."/>
            <person name="Courtney L."/>
            <person name="Kruchowski S.S."/>
            <person name="Tomlinson C."/>
            <person name="Strong C."/>
            <person name="Delehaunty K."/>
            <person name="Fronick C."/>
            <person name="Courtney B."/>
            <person name="Rock S.M."/>
            <person name="Belter E."/>
            <person name="Du F."/>
            <person name="Kim K."/>
            <person name="Abbott R.M."/>
            <person name="Cotton M."/>
            <person name="Levy A."/>
            <person name="Marchetto P."/>
            <person name="Ochoa K."/>
            <person name="Jackson S.M."/>
            <person name="Gillam B."/>
            <person name="Chen W."/>
            <person name="Yan L."/>
            <person name="Higginbotham J."/>
            <person name="Cardenas M."/>
            <person name="Waligorski J."/>
            <person name="Applebaum E."/>
            <person name="Phelps L."/>
            <person name="Falcone J."/>
            <person name="Kanchi K."/>
            <person name="Thane T."/>
            <person name="Scimone A."/>
            <person name="Thane N."/>
            <person name="Henke J."/>
            <person name="Wang T."/>
            <person name="Ruppert J."/>
            <person name="Shah N."/>
            <person name="Rotter K."/>
            <person name="Hodges J."/>
            <person name="Ingenthron E."/>
            <person name="Cordes M."/>
            <person name="Kohlberg S."/>
            <person name="Sgro J."/>
            <person name="Delgado B."/>
            <person name="Mead K."/>
            <person name="Chinwalla A."/>
            <person name="Leonard S."/>
            <person name="Crouse K."/>
            <person name="Collura K."/>
            <person name="Kudrna D."/>
            <person name="Currie J."/>
            <person name="He R."/>
            <person name="Angelova A."/>
            <person name="Rajasekar S."/>
            <person name="Mueller T."/>
            <person name="Lomeli R."/>
            <person name="Scara G."/>
            <person name="Ko A."/>
            <person name="Delaney K."/>
            <person name="Wissotski M."/>
            <person name="Lopez G."/>
            <person name="Campos D."/>
            <person name="Braidotti M."/>
            <person name="Ashley E."/>
            <person name="Golser W."/>
            <person name="Kim H."/>
            <person name="Lee S."/>
            <person name="Lin J."/>
            <person name="Dujmic Z."/>
            <person name="Kim W."/>
            <person name="Talag J."/>
            <person name="Zuccolo A."/>
            <person name="Fan C."/>
            <person name="Sebastian A."/>
            <person name="Kramer M."/>
            <person name="Spiegel L."/>
            <person name="Nascimento L."/>
            <person name="Zutavern T."/>
            <person name="Miller B."/>
            <person name="Ambroise C."/>
            <person name="Muller S."/>
            <person name="Spooner W."/>
            <person name="Narechania A."/>
            <person name="Ren L."/>
            <person name="Wei S."/>
            <person name="Kumari S."/>
            <person name="Faga B."/>
            <person name="Levy M.J."/>
            <person name="McMahan L."/>
            <person name="Van Buren P."/>
            <person name="Vaughn M.W."/>
            <person name="Ying K."/>
            <person name="Yeh C.-T."/>
            <person name="Emrich S.J."/>
            <person name="Jia Y."/>
            <person name="Kalyanaraman A."/>
            <person name="Hsia A.-P."/>
            <person name="Barbazuk W.B."/>
            <person name="Baucom R.S."/>
            <person name="Brutnell T.P."/>
            <person name="Carpita N.C."/>
            <person name="Chaparro C."/>
            <person name="Chia J.-M."/>
            <person name="Deragon J.-M."/>
            <person name="Estill J.C."/>
            <person name="Fu Y."/>
            <person name="Jeddeloh J.A."/>
            <person name="Han Y."/>
            <person name="Lee H."/>
            <person name="Li P."/>
            <person name="Lisch D.R."/>
            <person name="Liu S."/>
            <person name="Liu Z."/>
            <person name="Nagel D.H."/>
            <person name="McCann M.C."/>
            <person name="SanMiguel P."/>
            <person name="Myers A.M."/>
            <person name="Nettleton D."/>
            <person name="Nguyen J."/>
            <person name="Penning B.W."/>
            <person name="Ponnala L."/>
            <person name="Schneider K.L."/>
            <person name="Schwartz D.C."/>
            <person name="Sharma A."/>
            <person name="Soderlund C."/>
            <person name="Springer N.M."/>
            <person name="Sun Q."/>
            <person name="Wang H."/>
            <person name="Waterman M."/>
            <person name="Westerman R."/>
            <person name="Wolfgruber T.K."/>
            <person name="Yang L."/>
            <person name="Yu Y."/>
            <person name="Zhang L."/>
            <person name="Zhou S."/>
            <person name="Zhu Q."/>
            <person name="Bennetzen J.L."/>
            <person name="Dawe R.K."/>
            <person name="Jiang J."/>
            <person name="Jiang N."/>
            <person name="Presting G.G."/>
            <person name="Wessler S.R."/>
            <person name="Aluru S."/>
            <person name="Martienssen R.A."/>
            <person name="Clifton S.W."/>
            <person name="McCombie W.R."/>
            <person name="Wing R.A."/>
            <person name="Wilson R.K."/>
        </authorList>
    </citation>
    <scope>NUCLEOTIDE SEQUENCE [LARGE SCALE GENOMIC DNA]</scope>
    <source>
        <strain evidence="5">cv. B73</strain>
    </source>
</reference>
<accession>K7VNI9</accession>
<dbReference type="HOGENOM" id="CLU_1858176_0_0_1"/>
<reference evidence="3" key="2">
    <citation type="submission" date="2015-12" db="EMBL/GenBank/DDBJ databases">
        <title>Update maize B73 reference genome by single molecule sequencing technologies.</title>
        <authorList>
            <consortium name="Maize Genome Sequencing Project"/>
            <person name="Ware D."/>
        </authorList>
    </citation>
    <scope>NUCLEOTIDE SEQUENCE</scope>
    <source>
        <tissue evidence="3">Seedling</tissue>
    </source>
</reference>
<protein>
    <submittedName>
        <fullName evidence="3 4">Uncharacterized protein</fullName>
    </submittedName>
</protein>
<keyword evidence="2" id="KW-1133">Transmembrane helix</keyword>
<dbReference type="Gramene" id="Zm00001eb332490_T001">
    <property type="protein sequence ID" value="Zm00001eb332490_P001"/>
    <property type="gene ID" value="Zm00001eb332490"/>
</dbReference>
<gene>
    <name evidence="3" type="ORF">ZEAMMB73_Zm00001d008213</name>
</gene>
<name>K7VNI9_MAIZE</name>
<reference evidence="4" key="4">
    <citation type="submission" date="2021-05" db="UniProtKB">
        <authorList>
            <consortium name="EnsemblPlants"/>
        </authorList>
    </citation>
    <scope>IDENTIFICATION</scope>
    <source>
        <strain evidence="4">cv. B73</strain>
    </source>
</reference>
<keyword evidence="2" id="KW-0472">Membrane</keyword>
<evidence type="ECO:0000256" key="1">
    <source>
        <dbReference type="SAM" id="MobiDB-lite"/>
    </source>
</evidence>
<evidence type="ECO:0000313" key="4">
    <source>
        <dbReference type="EnsemblPlants" id="Zm00001eb332490_P001"/>
    </source>
</evidence>
<keyword evidence="5" id="KW-1185">Reference proteome</keyword>
<evidence type="ECO:0000256" key="2">
    <source>
        <dbReference type="SAM" id="Phobius"/>
    </source>
</evidence>